<keyword evidence="5" id="KW-0539">Nucleus</keyword>
<dbReference type="InterPro" id="IPR018464">
    <property type="entry name" value="CENP-O"/>
</dbReference>
<dbReference type="GO" id="GO:0031511">
    <property type="term" value="C:Mis6-Sim4 complex"/>
    <property type="evidence" value="ECO:0007669"/>
    <property type="project" value="TreeGrafter"/>
</dbReference>
<dbReference type="GO" id="GO:0005634">
    <property type="term" value="C:nucleus"/>
    <property type="evidence" value="ECO:0007669"/>
    <property type="project" value="UniProtKB-SubCell"/>
</dbReference>
<keyword evidence="4" id="KW-0158">Chromosome</keyword>
<dbReference type="OrthoDB" id="10050372at2759"/>
<keyword evidence="7" id="KW-0175">Coiled coil</keyword>
<comment type="subcellular location">
    <subcellularLocation>
        <location evidence="2">Chromosome</location>
        <location evidence="2">Centromere</location>
    </subcellularLocation>
    <subcellularLocation>
        <location evidence="1">Nucleus</location>
    </subcellularLocation>
</comment>
<keyword evidence="6" id="KW-0137">Centromere</keyword>
<keyword evidence="9" id="KW-1185">Reference proteome</keyword>
<sequence>MQEAPAATEPIERVQDQVARLESQLEHLRQRHSLLRTTILSNQQTHRRIQHAKLTLPTSPSTPDPLTRASTLLTEQTHLNTTNIYRLCAGATLFTASDPDPHALDAGRILGVRIDVLLNGQISVPYTLLLHRPYPDLTPALRVHKHTVPAAVGLDRLLQRWLPFPRVDVRAGTVKEGRKQDLVGVRWRELRRWMRRGERCG</sequence>
<proteinExistence type="inferred from homology"/>
<evidence type="ECO:0000256" key="7">
    <source>
        <dbReference type="SAM" id="Coils"/>
    </source>
</evidence>
<organism evidence="8 9">
    <name type="scientific">Viridothelium virens</name>
    <name type="common">Speckled blister lichen</name>
    <name type="synonym">Trypethelium virens</name>
    <dbReference type="NCBI Taxonomy" id="1048519"/>
    <lineage>
        <taxon>Eukaryota</taxon>
        <taxon>Fungi</taxon>
        <taxon>Dikarya</taxon>
        <taxon>Ascomycota</taxon>
        <taxon>Pezizomycotina</taxon>
        <taxon>Dothideomycetes</taxon>
        <taxon>Dothideomycetes incertae sedis</taxon>
        <taxon>Trypetheliales</taxon>
        <taxon>Trypetheliaceae</taxon>
        <taxon>Viridothelium</taxon>
    </lineage>
</organism>
<name>A0A6A6GUA1_VIRVR</name>
<dbReference type="Proteomes" id="UP000800092">
    <property type="component" value="Unassembled WGS sequence"/>
</dbReference>
<dbReference type="PANTHER" id="PTHR14582:SF1">
    <property type="entry name" value="CENTROMERE PROTEIN O"/>
    <property type="match status" value="1"/>
</dbReference>
<evidence type="ECO:0000313" key="9">
    <source>
        <dbReference type="Proteomes" id="UP000800092"/>
    </source>
</evidence>
<dbReference type="EMBL" id="ML991877">
    <property type="protein sequence ID" value="KAF2229060.1"/>
    <property type="molecule type" value="Genomic_DNA"/>
</dbReference>
<dbReference type="PANTHER" id="PTHR14582">
    <property type="entry name" value="INNER KINETOCHORE SUBUNIT MAL2"/>
    <property type="match status" value="1"/>
</dbReference>
<evidence type="ECO:0000256" key="5">
    <source>
        <dbReference type="ARBA" id="ARBA00023242"/>
    </source>
</evidence>
<evidence type="ECO:0000256" key="1">
    <source>
        <dbReference type="ARBA" id="ARBA00004123"/>
    </source>
</evidence>
<feature type="coiled-coil region" evidence="7">
    <location>
        <begin position="11"/>
        <end position="38"/>
    </location>
</feature>
<evidence type="ECO:0008006" key="10">
    <source>
        <dbReference type="Google" id="ProtNLM"/>
    </source>
</evidence>
<gene>
    <name evidence="8" type="ORF">EV356DRAFT_23671</name>
</gene>
<protein>
    <recommendedName>
        <fullName evidence="10">Cenp-O kinetochore centromere component</fullName>
    </recommendedName>
</protein>
<comment type="similarity">
    <text evidence="3">Belongs to the CENP-O/MCM21 family.</text>
</comment>
<evidence type="ECO:0000256" key="2">
    <source>
        <dbReference type="ARBA" id="ARBA00004584"/>
    </source>
</evidence>
<accession>A0A6A6GUA1</accession>
<dbReference type="AlphaFoldDB" id="A0A6A6GUA1"/>
<evidence type="ECO:0000256" key="4">
    <source>
        <dbReference type="ARBA" id="ARBA00022454"/>
    </source>
</evidence>
<evidence type="ECO:0000256" key="6">
    <source>
        <dbReference type="ARBA" id="ARBA00023328"/>
    </source>
</evidence>
<reference evidence="8" key="1">
    <citation type="journal article" date="2020" name="Stud. Mycol.">
        <title>101 Dothideomycetes genomes: a test case for predicting lifestyles and emergence of pathogens.</title>
        <authorList>
            <person name="Haridas S."/>
            <person name="Albert R."/>
            <person name="Binder M."/>
            <person name="Bloem J."/>
            <person name="Labutti K."/>
            <person name="Salamov A."/>
            <person name="Andreopoulos B."/>
            <person name="Baker S."/>
            <person name="Barry K."/>
            <person name="Bills G."/>
            <person name="Bluhm B."/>
            <person name="Cannon C."/>
            <person name="Castanera R."/>
            <person name="Culley D."/>
            <person name="Daum C."/>
            <person name="Ezra D."/>
            <person name="Gonzalez J."/>
            <person name="Henrissat B."/>
            <person name="Kuo A."/>
            <person name="Liang C."/>
            <person name="Lipzen A."/>
            <person name="Lutzoni F."/>
            <person name="Magnuson J."/>
            <person name="Mondo S."/>
            <person name="Nolan M."/>
            <person name="Ohm R."/>
            <person name="Pangilinan J."/>
            <person name="Park H.-J."/>
            <person name="Ramirez L."/>
            <person name="Alfaro M."/>
            <person name="Sun H."/>
            <person name="Tritt A."/>
            <person name="Yoshinaga Y."/>
            <person name="Zwiers L.-H."/>
            <person name="Turgeon B."/>
            <person name="Goodwin S."/>
            <person name="Spatafora J."/>
            <person name="Crous P."/>
            <person name="Grigoriev I."/>
        </authorList>
    </citation>
    <scope>NUCLEOTIDE SEQUENCE</scope>
    <source>
        <strain evidence="8">Tuck. ex Michener</strain>
    </source>
</reference>
<dbReference type="Pfam" id="PF09496">
    <property type="entry name" value="CENP-O"/>
    <property type="match status" value="1"/>
</dbReference>
<evidence type="ECO:0000256" key="3">
    <source>
        <dbReference type="ARBA" id="ARBA00007321"/>
    </source>
</evidence>
<evidence type="ECO:0000313" key="8">
    <source>
        <dbReference type="EMBL" id="KAF2229060.1"/>
    </source>
</evidence>